<dbReference type="PANTHER" id="PTHR31616">
    <property type="entry name" value="TREHALASE"/>
    <property type="match status" value="1"/>
</dbReference>
<evidence type="ECO:0000259" key="11">
    <source>
        <dbReference type="Pfam" id="PF00723"/>
    </source>
</evidence>
<keyword evidence="4" id="KW-0378">Hydrolase</keyword>
<evidence type="ECO:0000313" key="12">
    <source>
        <dbReference type="EMBL" id="CAK7899063.1"/>
    </source>
</evidence>
<dbReference type="Pfam" id="PF00723">
    <property type="entry name" value="Glyco_hydro_15"/>
    <property type="match status" value="1"/>
</dbReference>
<dbReference type="EC" id="3.2.1.3" evidence="3"/>
<keyword evidence="6" id="KW-0326">Glycosidase</keyword>
<evidence type="ECO:0000256" key="9">
    <source>
        <dbReference type="ARBA" id="ARBA00033473"/>
    </source>
</evidence>
<protein>
    <recommendedName>
        <fullName evidence="3">glucan 1,4-alpha-glucosidase</fullName>
        <ecNumber evidence="3">3.2.1.3</ecNumber>
    </recommendedName>
    <alternativeName>
        <fullName evidence="9">1,4-alpha-D-glucan glucohydrolase</fullName>
    </alternativeName>
    <alternativeName>
        <fullName evidence="8">Glucan 1,4-alpha-glucosidase</fullName>
    </alternativeName>
</protein>
<keyword evidence="10" id="KW-0732">Signal</keyword>
<dbReference type="PRINTS" id="PR00736">
    <property type="entry name" value="GLHYDRLASE15"/>
</dbReference>
<dbReference type="InterPro" id="IPR008928">
    <property type="entry name" value="6-hairpin_glycosidase_sf"/>
</dbReference>
<dbReference type="InterPro" id="IPR000165">
    <property type="entry name" value="Glucoamylase"/>
</dbReference>
<comment type="similarity">
    <text evidence="2">Belongs to the glycosyl hydrolase 15 family.</text>
</comment>
<keyword evidence="7" id="KW-0624">Polysaccharide degradation</keyword>
<evidence type="ECO:0000256" key="6">
    <source>
        <dbReference type="ARBA" id="ARBA00023295"/>
    </source>
</evidence>
<dbReference type="InterPro" id="IPR012341">
    <property type="entry name" value="6hp_glycosidase-like_sf"/>
</dbReference>
<evidence type="ECO:0000256" key="2">
    <source>
        <dbReference type="ARBA" id="ARBA00006188"/>
    </source>
</evidence>
<evidence type="ECO:0000256" key="8">
    <source>
        <dbReference type="ARBA" id="ARBA00033442"/>
    </source>
</evidence>
<proteinExistence type="inferred from homology"/>
<evidence type="ECO:0000256" key="1">
    <source>
        <dbReference type="ARBA" id="ARBA00001863"/>
    </source>
</evidence>
<feature type="chain" id="PRO_5046452159" description="glucan 1,4-alpha-glucosidase" evidence="10">
    <location>
        <begin position="18"/>
        <end position="512"/>
    </location>
</feature>
<gene>
    <name evidence="12" type="ORF">CAAN4_C00958</name>
</gene>
<dbReference type="InterPro" id="IPR011613">
    <property type="entry name" value="GH15-like"/>
</dbReference>
<accession>A0ABP0E9N1</accession>
<keyword evidence="13" id="KW-1185">Reference proteome</keyword>
<dbReference type="EMBL" id="OZ004255">
    <property type="protein sequence ID" value="CAK7899063.1"/>
    <property type="molecule type" value="Genomic_DNA"/>
</dbReference>
<organism evidence="12 13">
    <name type="scientific">[Candida] anglica</name>
    <dbReference type="NCBI Taxonomy" id="148631"/>
    <lineage>
        <taxon>Eukaryota</taxon>
        <taxon>Fungi</taxon>
        <taxon>Dikarya</taxon>
        <taxon>Ascomycota</taxon>
        <taxon>Saccharomycotina</taxon>
        <taxon>Pichiomycetes</taxon>
        <taxon>Debaryomycetaceae</taxon>
        <taxon>Kurtzmaniella</taxon>
    </lineage>
</organism>
<evidence type="ECO:0000256" key="7">
    <source>
        <dbReference type="ARBA" id="ARBA00023326"/>
    </source>
</evidence>
<name>A0ABP0E9N1_9ASCO</name>
<dbReference type="PANTHER" id="PTHR31616:SF9">
    <property type="entry name" value="GLUCOAMYLASE, INTRACELLULAR SPORULATION-SPECIFIC"/>
    <property type="match status" value="1"/>
</dbReference>
<dbReference type="InterPro" id="IPR046966">
    <property type="entry name" value="Glucoamylase_active_site"/>
</dbReference>
<sequence>MLRSTVIILWIVCSIQAISLVSLQKQSPFQIDSESITRQDFDIWLSEQKDIAFKNILKNIGGISPSLNTTLVPEGVVIASPSSEHPNYFYQWVRDSALTIRSLIYHLDDSKFDDLEISKTIEAYIANNHKLQRLPNLSGSFDDDYSGLGEPKFHADLTAFNEHWGRPQRDGPGLRASTITSYLNVLEKYGKNPSHKDLSDCKYVYSEIIKPDLLYIVKNWNKSGFDLWEEIDSNHFFTSITSLRAIQDGIILYKRYDNEDDQFFQQLESTYTELKNFIENDSGFQQQHIPYIVECPQLLKEGKRSGLDAATLLGSLHSHSLENKNLQQVYEDIPFDIDDSHIINSFRAMVADMKYRYPVNRFRTGFGVGLGRYPEDIYDGYATSEGNPWFISTASASEILYKIVFKLNSNGDDLVITKSTKEFFSQFIDLQDSIEDVVIQYGSEEYEKVTLNLMEYADSFLAVIKDHVDNSGRMSEQFNKYDGFMQGAEDLTWSYSAVWNCIRWRGKALAIL</sequence>
<dbReference type="Gene3D" id="1.50.10.10">
    <property type="match status" value="1"/>
</dbReference>
<evidence type="ECO:0000313" key="13">
    <source>
        <dbReference type="Proteomes" id="UP001497600"/>
    </source>
</evidence>
<dbReference type="SUPFAM" id="SSF48208">
    <property type="entry name" value="Six-hairpin glycosidases"/>
    <property type="match status" value="1"/>
</dbReference>
<keyword evidence="5" id="KW-0119">Carbohydrate metabolism</keyword>
<evidence type="ECO:0000256" key="10">
    <source>
        <dbReference type="SAM" id="SignalP"/>
    </source>
</evidence>
<dbReference type="PROSITE" id="PS00820">
    <property type="entry name" value="GLUCOAMYLASE"/>
    <property type="match status" value="1"/>
</dbReference>
<dbReference type="Proteomes" id="UP001497600">
    <property type="component" value="Chromosome C"/>
</dbReference>
<evidence type="ECO:0000256" key="5">
    <source>
        <dbReference type="ARBA" id="ARBA00023277"/>
    </source>
</evidence>
<feature type="signal peptide" evidence="10">
    <location>
        <begin position="1"/>
        <end position="17"/>
    </location>
</feature>
<evidence type="ECO:0000256" key="4">
    <source>
        <dbReference type="ARBA" id="ARBA00022801"/>
    </source>
</evidence>
<comment type="catalytic activity">
    <reaction evidence="1">
        <text>Hydrolysis of terminal (1-&gt;4)-linked alpha-D-glucose residues successively from non-reducing ends of the chains with release of beta-D-glucose.</text>
        <dbReference type="EC" id="3.2.1.3"/>
    </reaction>
</comment>
<feature type="domain" description="GH15-like" evidence="11">
    <location>
        <begin position="74"/>
        <end position="501"/>
    </location>
</feature>
<reference evidence="12 13" key="1">
    <citation type="submission" date="2024-01" db="EMBL/GenBank/DDBJ databases">
        <authorList>
            <consortium name="Genoscope - CEA"/>
            <person name="William W."/>
        </authorList>
    </citation>
    <scope>NUCLEOTIDE SEQUENCE [LARGE SCALE GENOMIC DNA]</scope>
    <source>
        <strain evidence="12 13">29B2s-10</strain>
    </source>
</reference>
<evidence type="ECO:0000256" key="3">
    <source>
        <dbReference type="ARBA" id="ARBA00012593"/>
    </source>
</evidence>